<reference evidence="22 23" key="1">
    <citation type="submission" date="2019-07" db="EMBL/GenBank/DDBJ databases">
        <title>Qingshengfaniella alkalisoli gen. nov., sp. nov., isolated from saline soil.</title>
        <authorList>
            <person name="Xu L."/>
            <person name="Huang X.-X."/>
            <person name="Sun J.-Q."/>
        </authorList>
    </citation>
    <scope>NUCLEOTIDE SEQUENCE [LARGE SCALE GENOMIC DNA]</scope>
    <source>
        <strain evidence="22 23">DSM 27279</strain>
    </source>
</reference>
<dbReference type="PANTHER" id="PTHR24317">
    <property type="entry name" value="PEROXISOMAL TRANS-2-ENOYL-COA REDUCTASE"/>
    <property type="match status" value="1"/>
</dbReference>
<dbReference type="InterPro" id="IPR036291">
    <property type="entry name" value="NAD(P)-bd_dom_sf"/>
</dbReference>
<evidence type="ECO:0000256" key="5">
    <source>
        <dbReference type="ARBA" id="ARBA00022553"/>
    </source>
</evidence>
<evidence type="ECO:0000256" key="9">
    <source>
        <dbReference type="ARBA" id="ARBA00023098"/>
    </source>
</evidence>
<keyword evidence="5" id="KW-0597">Phosphoprotein</keyword>
<evidence type="ECO:0000256" key="3">
    <source>
        <dbReference type="ARBA" id="ARBA00006484"/>
    </source>
</evidence>
<comment type="catalytic activity">
    <reaction evidence="17">
        <text>(2E)-tetradecenoyl-CoA + NADPH + H(+) = tetradecanoyl-CoA + NADP(+)</text>
        <dbReference type="Rhea" id="RHEA:44968"/>
        <dbReference type="ChEBI" id="CHEBI:15378"/>
        <dbReference type="ChEBI" id="CHEBI:57385"/>
        <dbReference type="ChEBI" id="CHEBI:57783"/>
        <dbReference type="ChEBI" id="CHEBI:58349"/>
        <dbReference type="ChEBI" id="CHEBI:61405"/>
    </reaction>
    <physiologicalReaction direction="left-to-right" evidence="17">
        <dbReference type="Rhea" id="RHEA:44969"/>
    </physiologicalReaction>
</comment>
<dbReference type="InterPro" id="IPR002347">
    <property type="entry name" value="SDR_fam"/>
</dbReference>
<evidence type="ECO:0000256" key="1">
    <source>
        <dbReference type="ARBA" id="ARBA00004275"/>
    </source>
</evidence>
<dbReference type="SUPFAM" id="SSF51735">
    <property type="entry name" value="NAD(P)-binding Rossmann-fold domains"/>
    <property type="match status" value="1"/>
</dbReference>
<evidence type="ECO:0000313" key="23">
    <source>
        <dbReference type="Proteomes" id="UP000318405"/>
    </source>
</evidence>
<dbReference type="EMBL" id="VLTJ01000029">
    <property type="protein sequence ID" value="TSH92745.1"/>
    <property type="molecule type" value="Genomic_DNA"/>
</dbReference>
<evidence type="ECO:0000256" key="17">
    <source>
        <dbReference type="ARBA" id="ARBA00048686"/>
    </source>
</evidence>
<evidence type="ECO:0000256" key="21">
    <source>
        <dbReference type="ARBA" id="ARBA00049559"/>
    </source>
</evidence>
<evidence type="ECO:0000256" key="2">
    <source>
        <dbReference type="ARBA" id="ARBA00005189"/>
    </source>
</evidence>
<comment type="catalytic activity">
    <reaction evidence="19">
        <text>a (2E)-enoyl-CoA + NADPH + H(+) = a 2,3-saturated acyl-CoA + NADP(+)</text>
        <dbReference type="Rhea" id="RHEA:33763"/>
        <dbReference type="ChEBI" id="CHEBI:15378"/>
        <dbReference type="ChEBI" id="CHEBI:57783"/>
        <dbReference type="ChEBI" id="CHEBI:58349"/>
        <dbReference type="ChEBI" id="CHEBI:58856"/>
        <dbReference type="ChEBI" id="CHEBI:65111"/>
        <dbReference type="EC" id="1.3.1.38"/>
    </reaction>
    <physiologicalReaction direction="left-to-right" evidence="19">
        <dbReference type="Rhea" id="RHEA:33764"/>
    </physiologicalReaction>
</comment>
<evidence type="ECO:0000256" key="10">
    <source>
        <dbReference type="ARBA" id="ARBA00023140"/>
    </source>
</evidence>
<keyword evidence="8" id="KW-0560">Oxidoreductase</keyword>
<comment type="similarity">
    <text evidence="3">Belongs to the short-chain dehydrogenases/reductases (SDR) family.</text>
</comment>
<comment type="catalytic activity">
    <reaction evidence="16">
        <text>(2E)-dodecenoyl-CoA + NADPH + H(+) = dodecanoyl-CoA + NADP(+)</text>
        <dbReference type="Rhea" id="RHEA:44964"/>
        <dbReference type="ChEBI" id="CHEBI:15378"/>
        <dbReference type="ChEBI" id="CHEBI:57330"/>
        <dbReference type="ChEBI" id="CHEBI:57375"/>
        <dbReference type="ChEBI" id="CHEBI:57783"/>
        <dbReference type="ChEBI" id="CHEBI:58349"/>
    </reaction>
    <physiologicalReaction direction="left-to-right" evidence="16">
        <dbReference type="Rhea" id="RHEA:44965"/>
    </physiologicalReaction>
</comment>
<comment type="caution">
    <text evidence="22">The sequence shown here is derived from an EMBL/GenBank/DDBJ whole genome shotgun (WGS) entry which is preliminary data.</text>
</comment>
<dbReference type="OrthoDB" id="9775864at2"/>
<dbReference type="PRINTS" id="PR00081">
    <property type="entry name" value="GDHRDH"/>
</dbReference>
<protein>
    <recommendedName>
        <fullName evidence="15">Peroxisomal trans-2-enoyl-CoA reductase</fullName>
        <ecNumber evidence="14">1.3.1.38</ecNumber>
    </recommendedName>
</protein>
<dbReference type="AlphaFoldDB" id="A0A556AIQ4"/>
<comment type="catalytic activity">
    <reaction evidence="18">
        <text>(2E)-hexenoyl-CoA + NADPH + H(+) = hexanoyl-CoA + NADP(+)</text>
        <dbReference type="Rhea" id="RHEA:44956"/>
        <dbReference type="ChEBI" id="CHEBI:15378"/>
        <dbReference type="ChEBI" id="CHEBI:57783"/>
        <dbReference type="ChEBI" id="CHEBI:58349"/>
        <dbReference type="ChEBI" id="CHEBI:62077"/>
        <dbReference type="ChEBI" id="CHEBI:62620"/>
    </reaction>
    <physiologicalReaction direction="left-to-right" evidence="18">
        <dbReference type="Rhea" id="RHEA:44957"/>
    </physiologicalReaction>
</comment>
<evidence type="ECO:0000256" key="4">
    <source>
        <dbReference type="ARBA" id="ARBA00022516"/>
    </source>
</evidence>
<comment type="subunit">
    <text evidence="13">Interacts with PEX5, probably required to target it into peroxisomes.</text>
</comment>
<keyword evidence="9" id="KW-0443">Lipid metabolism</keyword>
<dbReference type="FunFam" id="3.40.50.720:FF:000084">
    <property type="entry name" value="Short-chain dehydrogenase reductase"/>
    <property type="match status" value="1"/>
</dbReference>
<keyword evidence="11" id="KW-0275">Fatty acid biosynthesis</keyword>
<organism evidence="22 23">
    <name type="scientific">Verticiella sediminum</name>
    <dbReference type="NCBI Taxonomy" id="1247510"/>
    <lineage>
        <taxon>Bacteria</taxon>
        <taxon>Pseudomonadati</taxon>
        <taxon>Pseudomonadota</taxon>
        <taxon>Betaproteobacteria</taxon>
        <taxon>Burkholderiales</taxon>
        <taxon>Alcaligenaceae</taxon>
        <taxon>Verticiella</taxon>
    </lineage>
</organism>
<evidence type="ECO:0000256" key="6">
    <source>
        <dbReference type="ARBA" id="ARBA00022832"/>
    </source>
</evidence>
<evidence type="ECO:0000256" key="18">
    <source>
        <dbReference type="ARBA" id="ARBA00049108"/>
    </source>
</evidence>
<comment type="pathway">
    <text evidence="2">Lipid metabolism.</text>
</comment>
<evidence type="ECO:0000256" key="15">
    <source>
        <dbReference type="ARBA" id="ARBA00041063"/>
    </source>
</evidence>
<evidence type="ECO:0000256" key="13">
    <source>
        <dbReference type="ARBA" id="ARBA00038622"/>
    </source>
</evidence>
<evidence type="ECO:0000256" key="20">
    <source>
        <dbReference type="ARBA" id="ARBA00049386"/>
    </source>
</evidence>
<proteinExistence type="inferred from homology"/>
<evidence type="ECO:0000256" key="14">
    <source>
        <dbReference type="ARBA" id="ARBA00038849"/>
    </source>
</evidence>
<dbReference type="GO" id="GO:0006633">
    <property type="term" value="P:fatty acid biosynthetic process"/>
    <property type="evidence" value="ECO:0007669"/>
    <property type="project" value="UniProtKB-KW"/>
</dbReference>
<dbReference type="Gene3D" id="3.40.50.720">
    <property type="entry name" value="NAD(P)-binding Rossmann-like Domain"/>
    <property type="match status" value="1"/>
</dbReference>
<comment type="catalytic activity">
    <reaction evidence="20">
        <text>(2E)-decenoyl-CoA + NADPH + H(+) = decanoyl-CoA + NADP(+)</text>
        <dbReference type="Rhea" id="RHEA:44960"/>
        <dbReference type="ChEBI" id="CHEBI:15378"/>
        <dbReference type="ChEBI" id="CHEBI:57783"/>
        <dbReference type="ChEBI" id="CHEBI:58349"/>
        <dbReference type="ChEBI" id="CHEBI:61406"/>
        <dbReference type="ChEBI" id="CHEBI:61430"/>
    </reaction>
    <physiologicalReaction direction="left-to-right" evidence="20">
        <dbReference type="Rhea" id="RHEA:44961"/>
    </physiologicalReaction>
</comment>
<keyword evidence="23" id="KW-1185">Reference proteome</keyword>
<dbReference type="InterPro" id="IPR052388">
    <property type="entry name" value="Peroxisomal_t2-enoyl-CoA_red"/>
</dbReference>
<keyword evidence="6" id="KW-0276">Fatty acid metabolism</keyword>
<keyword evidence="10" id="KW-0576">Peroxisome</keyword>
<dbReference type="RefSeq" id="WP_143949111.1">
    <property type="nucleotide sequence ID" value="NZ_BAABMB010000001.1"/>
</dbReference>
<dbReference type="EC" id="1.3.1.38" evidence="14"/>
<evidence type="ECO:0000256" key="8">
    <source>
        <dbReference type="ARBA" id="ARBA00023002"/>
    </source>
</evidence>
<dbReference type="PANTHER" id="PTHR24317:SF7">
    <property type="entry name" value="PEROXISOMAL TRANS-2-ENOYL-COA REDUCTASE"/>
    <property type="match status" value="1"/>
</dbReference>
<dbReference type="Pfam" id="PF13561">
    <property type="entry name" value="adh_short_C2"/>
    <property type="match status" value="1"/>
</dbReference>
<keyword evidence="7" id="KW-0521">NADP</keyword>
<sequence length="283" mass="30782">MQTNANPKTAFRDGLFEGKVVLVSGAGTGLGKACAEQFARLGASLVICARDGERLQATARDLRELGAKVLARPMTIRDPEAVQALMDEAWREFGGIDVLVNNAGGQFASPALEIKPKGWLAVVDTNLNGTWYMMQAAAQRWQKHGQPGNIINVVAVIWRGLPQVAHTCAARAGVVFLSKSVAVEWAEHRIRVNCLAPGTIQTDAFNYYNEQGRASFQQANPMKHAGEIADISEGLTYLASDASKFVTGEVLTIDGGQQLWGDPWFDGRPTYFELDYEVSRRAG</sequence>
<evidence type="ECO:0000256" key="12">
    <source>
        <dbReference type="ARBA" id="ARBA00037124"/>
    </source>
</evidence>
<evidence type="ECO:0000256" key="11">
    <source>
        <dbReference type="ARBA" id="ARBA00023160"/>
    </source>
</evidence>
<evidence type="ECO:0000256" key="16">
    <source>
        <dbReference type="ARBA" id="ARBA00047570"/>
    </source>
</evidence>
<keyword evidence="4" id="KW-0444">Lipid biosynthesis</keyword>
<dbReference type="Proteomes" id="UP000318405">
    <property type="component" value="Unassembled WGS sequence"/>
</dbReference>
<evidence type="ECO:0000313" key="22">
    <source>
        <dbReference type="EMBL" id="TSH92745.1"/>
    </source>
</evidence>
<gene>
    <name evidence="22" type="ORF">FOZ76_15155</name>
</gene>
<evidence type="ECO:0000256" key="19">
    <source>
        <dbReference type="ARBA" id="ARBA00049251"/>
    </source>
</evidence>
<dbReference type="GO" id="GO:0019166">
    <property type="term" value="F:trans-2-enoyl-CoA reductase (NADPH) activity"/>
    <property type="evidence" value="ECO:0007669"/>
    <property type="project" value="UniProtKB-EC"/>
</dbReference>
<accession>A0A556AIQ4</accession>
<comment type="function">
    <text evidence="12">Participates in chain elongation of fatty acids. Catalyzes the reduction of trans-2-enoyl-CoAs of varying chain lengths from 6:1 to 16:1, having maximum activity with 10:1 CoA. Has no 2,4-dienoyl-CoA reductase activity.</text>
</comment>
<comment type="subcellular location">
    <subcellularLocation>
        <location evidence="1">Peroxisome</location>
    </subcellularLocation>
</comment>
<name>A0A556AIQ4_9BURK</name>
<dbReference type="PRINTS" id="PR00080">
    <property type="entry name" value="SDRFAMILY"/>
</dbReference>
<comment type="catalytic activity">
    <reaction evidence="21">
        <text>(2E)-octenoyl-CoA + NADPH + H(+) = octanoyl-CoA + NADP(+)</text>
        <dbReference type="Rhea" id="RHEA:44952"/>
        <dbReference type="ChEBI" id="CHEBI:15378"/>
        <dbReference type="ChEBI" id="CHEBI:57386"/>
        <dbReference type="ChEBI" id="CHEBI:57783"/>
        <dbReference type="ChEBI" id="CHEBI:58349"/>
        <dbReference type="ChEBI" id="CHEBI:62242"/>
    </reaction>
    <physiologicalReaction direction="left-to-right" evidence="21">
        <dbReference type="Rhea" id="RHEA:44953"/>
    </physiologicalReaction>
</comment>
<evidence type="ECO:0000256" key="7">
    <source>
        <dbReference type="ARBA" id="ARBA00022857"/>
    </source>
</evidence>